<sequence>MTAAHPVITGWSAVSPFGAGEAAFAEGVRAGRDTAAPPGEDWAVPGPAACLVPDYDPKALVGGKVGRATDRATVFALATVGHLAKRAETKPDDRTGLVLGTTSGSLRSTMSITRDSLVSAKPHQVDTKVLPAAVMNYAAAQCAIRYGLTGPNTTIAGGPGAGLFALAYANRLLAAGRADRVLAGAVEEFSTERAWVSHHNGGGVLGEGGVVFRVEPHSDAGLAEIVAVHSRVVLAGDVAEALRDTASALTALTAQAPDDIWAAVPATGSAAERAVASAMFGDPALDRVPGTGLIGDTGAAAAAFAVAAALCAPGPPGRLVVVLSGDPAGSAAGILLRVKGN</sequence>
<evidence type="ECO:0000313" key="4">
    <source>
        <dbReference type="Proteomes" id="UP000741013"/>
    </source>
</evidence>
<protein>
    <submittedName>
        <fullName evidence="3">3-oxoacyl-[acyl-carrier-protein] synthase II</fullName>
        <ecNumber evidence="3">2.3.1.179</ecNumber>
    </submittedName>
</protein>
<keyword evidence="4" id="KW-1185">Reference proteome</keyword>
<keyword evidence="1 3" id="KW-0808">Transferase</keyword>
<dbReference type="PANTHER" id="PTHR11712:SF336">
    <property type="entry name" value="3-OXOACYL-[ACYL-CARRIER-PROTEIN] SYNTHASE, MITOCHONDRIAL"/>
    <property type="match status" value="1"/>
</dbReference>
<dbReference type="InterPro" id="IPR000794">
    <property type="entry name" value="Beta-ketoacyl_synthase"/>
</dbReference>
<proteinExistence type="predicted"/>
<reference evidence="3 4" key="1">
    <citation type="submission" date="2021-03" db="EMBL/GenBank/DDBJ databases">
        <title>Sequencing the genomes of 1000 actinobacteria strains.</title>
        <authorList>
            <person name="Klenk H.-P."/>
        </authorList>
    </citation>
    <scope>NUCLEOTIDE SEQUENCE [LARGE SCALE GENOMIC DNA]</scope>
    <source>
        <strain evidence="3 4">DSM 45510</strain>
    </source>
</reference>
<gene>
    <name evidence="3" type="ORF">JOM49_005699</name>
</gene>
<dbReference type="PANTHER" id="PTHR11712">
    <property type="entry name" value="POLYKETIDE SYNTHASE-RELATED"/>
    <property type="match status" value="1"/>
</dbReference>
<name>A0ABS4PXL1_9PSEU</name>
<dbReference type="EMBL" id="JAGGMS010000001">
    <property type="protein sequence ID" value="MBP2184173.1"/>
    <property type="molecule type" value="Genomic_DNA"/>
</dbReference>
<dbReference type="GO" id="GO:0004315">
    <property type="term" value="F:3-oxoacyl-[acyl-carrier-protein] synthase activity"/>
    <property type="evidence" value="ECO:0007669"/>
    <property type="project" value="UniProtKB-EC"/>
</dbReference>
<dbReference type="RefSeq" id="WP_209667226.1">
    <property type="nucleotide sequence ID" value="NZ_JAGGMS010000001.1"/>
</dbReference>
<keyword evidence="3" id="KW-0012">Acyltransferase</keyword>
<evidence type="ECO:0000259" key="2">
    <source>
        <dbReference type="Pfam" id="PF00109"/>
    </source>
</evidence>
<dbReference type="Pfam" id="PF00109">
    <property type="entry name" value="ketoacyl-synt"/>
    <property type="match status" value="1"/>
</dbReference>
<evidence type="ECO:0000313" key="3">
    <source>
        <dbReference type="EMBL" id="MBP2184173.1"/>
    </source>
</evidence>
<dbReference type="Proteomes" id="UP000741013">
    <property type="component" value="Unassembled WGS sequence"/>
</dbReference>
<organism evidence="3 4">
    <name type="scientific">Amycolatopsis magusensis</name>
    <dbReference type="NCBI Taxonomy" id="882444"/>
    <lineage>
        <taxon>Bacteria</taxon>
        <taxon>Bacillati</taxon>
        <taxon>Actinomycetota</taxon>
        <taxon>Actinomycetes</taxon>
        <taxon>Pseudonocardiales</taxon>
        <taxon>Pseudonocardiaceae</taxon>
        <taxon>Amycolatopsis</taxon>
    </lineage>
</organism>
<dbReference type="SUPFAM" id="SSF53901">
    <property type="entry name" value="Thiolase-like"/>
    <property type="match status" value="1"/>
</dbReference>
<dbReference type="Gene3D" id="3.40.47.10">
    <property type="match status" value="1"/>
</dbReference>
<comment type="caution">
    <text evidence="3">The sequence shown here is derived from an EMBL/GenBank/DDBJ whole genome shotgun (WGS) entry which is preliminary data.</text>
</comment>
<dbReference type="InterPro" id="IPR014030">
    <property type="entry name" value="Ketoacyl_synth_N"/>
</dbReference>
<dbReference type="EC" id="2.3.1.179" evidence="3"/>
<dbReference type="InterPro" id="IPR016039">
    <property type="entry name" value="Thiolase-like"/>
</dbReference>
<feature type="domain" description="Beta-ketoacyl synthase-like N-terminal" evidence="2">
    <location>
        <begin position="7"/>
        <end position="205"/>
    </location>
</feature>
<accession>A0ABS4PXL1</accession>
<evidence type="ECO:0000256" key="1">
    <source>
        <dbReference type="ARBA" id="ARBA00022679"/>
    </source>
</evidence>